<evidence type="ECO:0000313" key="2">
    <source>
        <dbReference type="EMBL" id="GJE57775.1"/>
    </source>
</evidence>
<dbReference type="RefSeq" id="WP_238232886.1">
    <property type="nucleotide sequence ID" value="NZ_BPRA01000029.1"/>
</dbReference>
<feature type="region of interest" description="Disordered" evidence="1">
    <location>
        <begin position="193"/>
        <end position="258"/>
    </location>
</feature>
<proteinExistence type="predicted"/>
<comment type="caution">
    <text evidence="2">The sequence shown here is derived from an EMBL/GenBank/DDBJ whole genome shotgun (WGS) entry which is preliminary data.</text>
</comment>
<organism evidence="2 3">
    <name type="scientific">Methylobacterium thuringiense</name>
    <dbReference type="NCBI Taxonomy" id="1003091"/>
    <lineage>
        <taxon>Bacteria</taxon>
        <taxon>Pseudomonadati</taxon>
        <taxon>Pseudomonadota</taxon>
        <taxon>Alphaproteobacteria</taxon>
        <taxon>Hyphomicrobiales</taxon>
        <taxon>Methylobacteriaceae</taxon>
        <taxon>Methylobacterium</taxon>
    </lineage>
</organism>
<protein>
    <recommendedName>
        <fullName evidence="4">Helix-turn-helix domain-containing protein</fullName>
    </recommendedName>
</protein>
<evidence type="ECO:0000256" key="1">
    <source>
        <dbReference type="SAM" id="MobiDB-lite"/>
    </source>
</evidence>
<reference evidence="2" key="2">
    <citation type="submission" date="2021-08" db="EMBL/GenBank/DDBJ databases">
        <authorList>
            <person name="Tani A."/>
            <person name="Ola A."/>
            <person name="Ogura Y."/>
            <person name="Katsura K."/>
            <person name="Hayashi T."/>
        </authorList>
    </citation>
    <scope>NUCLEOTIDE SEQUENCE</scope>
    <source>
        <strain evidence="2">DSM 23674</strain>
    </source>
</reference>
<sequence>MFHARMLAAIDGARTLANMDELSKTIWQAHSGGAVDDDGAQALAEALHARRTSIRGALKPIGIPLGRQSLFPPKRPQRAPDRTEALSRRRRLAASGPMPPALASRFTVGQLSVLRIVADEIATKGVCGLCVDAIAARAGVSRRLAQGAIRVAESDGLLVIQERRHEGRKNDPNLVRIISHEWRQWIERGQTRKRNGFASRPAGTHRVQKDSPHGYPSSKSTLLQAAEPKKGCREPAGDATTRDLIGIGSAGGSRRAMR</sequence>
<keyword evidence="3" id="KW-1185">Reference proteome</keyword>
<dbReference type="Proteomes" id="UP001055101">
    <property type="component" value="Unassembled WGS sequence"/>
</dbReference>
<feature type="compositionally biased region" description="Basic and acidic residues" evidence="1">
    <location>
        <begin position="227"/>
        <end position="236"/>
    </location>
</feature>
<reference evidence="2" key="1">
    <citation type="journal article" date="2021" name="Front. Microbiol.">
        <title>Comprehensive Comparative Genomics and Phenotyping of Methylobacterium Species.</title>
        <authorList>
            <person name="Alessa O."/>
            <person name="Ogura Y."/>
            <person name="Fujitani Y."/>
            <person name="Takami H."/>
            <person name="Hayashi T."/>
            <person name="Sahin N."/>
            <person name="Tani A."/>
        </authorList>
    </citation>
    <scope>NUCLEOTIDE SEQUENCE</scope>
    <source>
        <strain evidence="2">DSM 23674</strain>
    </source>
</reference>
<name>A0ABQ4TRI9_9HYPH</name>
<dbReference type="EMBL" id="BPRA01000029">
    <property type="protein sequence ID" value="GJE57775.1"/>
    <property type="molecule type" value="Genomic_DNA"/>
</dbReference>
<evidence type="ECO:0008006" key="4">
    <source>
        <dbReference type="Google" id="ProtNLM"/>
    </source>
</evidence>
<accession>A0ABQ4TRI9</accession>
<evidence type="ECO:0000313" key="3">
    <source>
        <dbReference type="Proteomes" id="UP001055101"/>
    </source>
</evidence>
<gene>
    <name evidence="2" type="ORF">EKPJFOCH_4294</name>
</gene>